<dbReference type="STRING" id="408657.SAMN04487995_4221"/>
<dbReference type="EMBL" id="FNXY01000006">
    <property type="protein sequence ID" value="SEJ32710.1"/>
    <property type="molecule type" value="Genomic_DNA"/>
</dbReference>
<evidence type="ECO:0000256" key="13">
    <source>
        <dbReference type="ARBA" id="ARBA00022833"/>
    </source>
</evidence>
<keyword evidence="17" id="KW-0325">Glycoprotein</keyword>
<evidence type="ECO:0000256" key="12">
    <source>
        <dbReference type="ARBA" id="ARBA00022824"/>
    </source>
</evidence>
<evidence type="ECO:0000256" key="9">
    <source>
        <dbReference type="ARBA" id="ARBA00022723"/>
    </source>
</evidence>
<evidence type="ECO:0000256" key="19">
    <source>
        <dbReference type="ARBA" id="ARBA00025833"/>
    </source>
</evidence>
<evidence type="ECO:0000256" key="14">
    <source>
        <dbReference type="ARBA" id="ARBA00023034"/>
    </source>
</evidence>
<evidence type="ECO:0000256" key="2">
    <source>
        <dbReference type="ARBA" id="ARBA00004371"/>
    </source>
</evidence>
<gene>
    <name evidence="23" type="ORF">SAMN04487995_4221</name>
</gene>
<dbReference type="GO" id="GO:0070573">
    <property type="term" value="F:metallodipeptidase activity"/>
    <property type="evidence" value="ECO:0007669"/>
    <property type="project" value="InterPro"/>
</dbReference>
<comment type="subcellular location">
    <subcellularLocation>
        <location evidence="1">Endoplasmic reticulum</location>
    </subcellularLocation>
    <subcellularLocation>
        <location evidence="3">Golgi apparatus</location>
    </subcellularLocation>
    <subcellularLocation>
        <location evidence="2">Lysosome</location>
    </subcellularLocation>
    <subcellularLocation>
        <location evidence="4">Secreted</location>
    </subcellularLocation>
</comment>
<dbReference type="Pfam" id="PF04389">
    <property type="entry name" value="Peptidase_M28"/>
    <property type="match status" value="1"/>
</dbReference>
<evidence type="ECO:0000256" key="7">
    <source>
        <dbReference type="ARBA" id="ARBA00022645"/>
    </source>
</evidence>
<dbReference type="SUPFAM" id="SSF53187">
    <property type="entry name" value="Zn-dependent exopeptidases"/>
    <property type="match status" value="1"/>
</dbReference>
<dbReference type="PANTHER" id="PTHR12053:SF3">
    <property type="entry name" value="CARBOXYPEPTIDASE Q"/>
    <property type="match status" value="1"/>
</dbReference>
<keyword evidence="9" id="KW-0479">Metal-binding</keyword>
<evidence type="ECO:0000256" key="4">
    <source>
        <dbReference type="ARBA" id="ARBA00004613"/>
    </source>
</evidence>
<evidence type="ECO:0000256" key="3">
    <source>
        <dbReference type="ARBA" id="ARBA00004555"/>
    </source>
</evidence>
<evidence type="ECO:0000313" key="24">
    <source>
        <dbReference type="Proteomes" id="UP000199532"/>
    </source>
</evidence>
<comment type="subunit">
    <text evidence="19">Homodimer. The monomeric form is inactive while the homodimer is active.</text>
</comment>
<name>A0A1H6Y6H6_9BACT</name>
<feature type="domain" description="Peptidase M28" evidence="22">
    <location>
        <begin position="263"/>
        <end position="450"/>
    </location>
</feature>
<evidence type="ECO:0000256" key="5">
    <source>
        <dbReference type="ARBA" id="ARBA00014116"/>
    </source>
</evidence>
<organism evidence="23 24">
    <name type="scientific">Dyadobacter koreensis</name>
    <dbReference type="NCBI Taxonomy" id="408657"/>
    <lineage>
        <taxon>Bacteria</taxon>
        <taxon>Pseudomonadati</taxon>
        <taxon>Bacteroidota</taxon>
        <taxon>Cytophagia</taxon>
        <taxon>Cytophagales</taxon>
        <taxon>Spirosomataceae</taxon>
        <taxon>Dyadobacter</taxon>
    </lineage>
</organism>
<evidence type="ECO:0000256" key="18">
    <source>
        <dbReference type="ARBA" id="ARBA00023228"/>
    </source>
</evidence>
<dbReference type="GO" id="GO:0005576">
    <property type="term" value="C:extracellular region"/>
    <property type="evidence" value="ECO:0007669"/>
    <property type="project" value="UniProtKB-SubCell"/>
</dbReference>
<dbReference type="Gene3D" id="3.40.630.10">
    <property type="entry name" value="Zn peptidases"/>
    <property type="match status" value="1"/>
</dbReference>
<dbReference type="PANTHER" id="PTHR12053">
    <property type="entry name" value="PROTEASE FAMILY M28 PLASMA GLUTAMATE CARBOXYPEPTIDASE-RELATED"/>
    <property type="match status" value="1"/>
</dbReference>
<evidence type="ECO:0000256" key="15">
    <source>
        <dbReference type="ARBA" id="ARBA00023049"/>
    </source>
</evidence>
<dbReference type="RefSeq" id="WP_177197084.1">
    <property type="nucleotide sequence ID" value="NZ_FNXY01000006.1"/>
</dbReference>
<feature type="signal peptide" evidence="21">
    <location>
        <begin position="1"/>
        <end position="21"/>
    </location>
</feature>
<keyword evidence="6" id="KW-0964">Secreted</keyword>
<feature type="chain" id="PRO_5011582091" description="Carboxypeptidase Q" evidence="21">
    <location>
        <begin position="22"/>
        <end position="461"/>
    </location>
</feature>
<keyword evidence="8" id="KW-0645">Protease</keyword>
<protein>
    <recommendedName>
        <fullName evidence="5">Carboxypeptidase Q</fullName>
    </recommendedName>
    <alternativeName>
        <fullName evidence="20">Plasma glutamate carboxypeptidase</fullName>
    </alternativeName>
</protein>
<evidence type="ECO:0000256" key="11">
    <source>
        <dbReference type="ARBA" id="ARBA00022801"/>
    </source>
</evidence>
<sequence>MRKTFLSIALLAFGSTGMTYAQTDYQADSIFIRQIFNSALSDGRSYEWLRDLTQKVGPRLSGSEGAAKAVEYTKDAMVNAKFDNVFLQNVMVPHWVRGAKEKAYIVSGKQKINVPIAALGGSVATPKGGTKAKVIEVKNFQELRALGTEKVKGKIVFFNRPMDPTKLNTFEAYGGAVDQRGSGPSEAAKLGAVGAIVRSMTTRLDDIPHTGSMRYASGAPIIPAAAISTNGAELLSKMVKENPDTEIFFEQFSETLSDAPSHNVIGELKGSQNPAQYIVVGGHLDSWDFAQGAHDDGSGCVQAMEAVRLLKDVGYKPKNTLRAVMYMNEENGLKGGVAYADSAKSKNEKHIAAIESDRGGFTPLGFGVVGTAAQKAKIAAWSKLFAAYGIHEIGPGGGGADIGPLAQQGTVLLGLIPDSQRYFDYHHASNDTFDKVSKRELELGGAAMAAMMYLVDKYGVE</sequence>
<keyword evidence="24" id="KW-1185">Reference proteome</keyword>
<dbReference type="Gene3D" id="3.50.30.30">
    <property type="match status" value="1"/>
</dbReference>
<dbReference type="InterPro" id="IPR039866">
    <property type="entry name" value="CPQ"/>
</dbReference>
<dbReference type="AlphaFoldDB" id="A0A1H6Y6H6"/>
<dbReference type="InterPro" id="IPR007484">
    <property type="entry name" value="Peptidase_M28"/>
</dbReference>
<keyword evidence="12" id="KW-0256">Endoplasmic reticulum</keyword>
<dbReference type="GO" id="GO:0006508">
    <property type="term" value="P:proteolysis"/>
    <property type="evidence" value="ECO:0007669"/>
    <property type="project" value="UniProtKB-KW"/>
</dbReference>
<accession>A0A1H6Y6H6</accession>
<evidence type="ECO:0000256" key="6">
    <source>
        <dbReference type="ARBA" id="ARBA00022525"/>
    </source>
</evidence>
<evidence type="ECO:0000256" key="21">
    <source>
        <dbReference type="SAM" id="SignalP"/>
    </source>
</evidence>
<dbReference type="GO" id="GO:0004180">
    <property type="term" value="F:carboxypeptidase activity"/>
    <property type="evidence" value="ECO:0007669"/>
    <property type="project" value="UniProtKB-KW"/>
</dbReference>
<keyword evidence="16" id="KW-0865">Zymogen</keyword>
<keyword evidence="11" id="KW-0378">Hydrolase</keyword>
<evidence type="ECO:0000256" key="16">
    <source>
        <dbReference type="ARBA" id="ARBA00023145"/>
    </source>
</evidence>
<evidence type="ECO:0000256" key="17">
    <source>
        <dbReference type="ARBA" id="ARBA00023180"/>
    </source>
</evidence>
<keyword evidence="13" id="KW-0862">Zinc</keyword>
<evidence type="ECO:0000256" key="10">
    <source>
        <dbReference type="ARBA" id="ARBA00022729"/>
    </source>
</evidence>
<keyword evidence="10 21" id="KW-0732">Signal</keyword>
<keyword evidence="15" id="KW-0482">Metalloprotease</keyword>
<proteinExistence type="predicted"/>
<dbReference type="GO" id="GO:0005764">
    <property type="term" value="C:lysosome"/>
    <property type="evidence" value="ECO:0007669"/>
    <property type="project" value="UniProtKB-SubCell"/>
</dbReference>
<evidence type="ECO:0000256" key="8">
    <source>
        <dbReference type="ARBA" id="ARBA00022670"/>
    </source>
</evidence>
<evidence type="ECO:0000256" key="1">
    <source>
        <dbReference type="ARBA" id="ARBA00004240"/>
    </source>
</evidence>
<keyword evidence="7" id="KW-0121">Carboxypeptidase</keyword>
<evidence type="ECO:0000256" key="20">
    <source>
        <dbReference type="ARBA" id="ARBA00033328"/>
    </source>
</evidence>
<reference evidence="23 24" key="1">
    <citation type="submission" date="2016-10" db="EMBL/GenBank/DDBJ databases">
        <authorList>
            <person name="de Groot N.N."/>
        </authorList>
    </citation>
    <scope>NUCLEOTIDE SEQUENCE [LARGE SCALE GENOMIC DNA]</scope>
    <source>
        <strain evidence="23 24">DSM 19938</strain>
    </source>
</reference>
<evidence type="ECO:0000259" key="22">
    <source>
        <dbReference type="Pfam" id="PF04389"/>
    </source>
</evidence>
<dbReference type="Proteomes" id="UP000199532">
    <property type="component" value="Unassembled WGS sequence"/>
</dbReference>
<dbReference type="GO" id="GO:0046872">
    <property type="term" value="F:metal ion binding"/>
    <property type="evidence" value="ECO:0007669"/>
    <property type="project" value="UniProtKB-KW"/>
</dbReference>
<keyword evidence="18" id="KW-0458">Lysosome</keyword>
<keyword evidence="14" id="KW-0333">Golgi apparatus</keyword>
<evidence type="ECO:0000313" key="23">
    <source>
        <dbReference type="EMBL" id="SEJ32710.1"/>
    </source>
</evidence>